<dbReference type="Pfam" id="PF00339">
    <property type="entry name" value="Arrestin_N"/>
    <property type="match status" value="1"/>
</dbReference>
<dbReference type="Proteomes" id="UP000242474">
    <property type="component" value="Unassembled WGS sequence"/>
</dbReference>
<dbReference type="OrthoDB" id="2333384at2759"/>
<proteinExistence type="predicted"/>
<dbReference type="InterPro" id="IPR050357">
    <property type="entry name" value="Arrestin_domain-protein"/>
</dbReference>
<dbReference type="Gene3D" id="2.60.40.640">
    <property type="match status" value="1"/>
</dbReference>
<feature type="domain" description="Arrestin-like N-terminal" evidence="1">
    <location>
        <begin position="26"/>
        <end position="131"/>
    </location>
</feature>
<protein>
    <recommendedName>
        <fullName evidence="1">Arrestin-like N-terminal domain-containing protein</fullName>
    </recommendedName>
</protein>
<dbReference type="EMBL" id="KZ303495">
    <property type="protein sequence ID" value="PIA17335.1"/>
    <property type="molecule type" value="Genomic_DNA"/>
</dbReference>
<name>A0A2G5BE98_COERN</name>
<evidence type="ECO:0000313" key="2">
    <source>
        <dbReference type="EMBL" id="PIA17335.1"/>
    </source>
</evidence>
<dbReference type="GO" id="GO:0031625">
    <property type="term" value="F:ubiquitin protein ligase binding"/>
    <property type="evidence" value="ECO:0007669"/>
    <property type="project" value="TreeGrafter"/>
</dbReference>
<dbReference type="InterPro" id="IPR014752">
    <property type="entry name" value="Arrestin-like_C"/>
</dbReference>
<dbReference type="GO" id="GO:0005886">
    <property type="term" value="C:plasma membrane"/>
    <property type="evidence" value="ECO:0007669"/>
    <property type="project" value="TreeGrafter"/>
</dbReference>
<dbReference type="GO" id="GO:0005829">
    <property type="term" value="C:cytosol"/>
    <property type="evidence" value="ECO:0007669"/>
    <property type="project" value="TreeGrafter"/>
</dbReference>
<dbReference type="STRING" id="763665.A0A2G5BE98"/>
<gene>
    <name evidence="2" type="ORF">COEREDRAFT_14793</name>
</gene>
<dbReference type="GO" id="GO:0070086">
    <property type="term" value="P:ubiquitin-dependent endocytosis"/>
    <property type="evidence" value="ECO:0007669"/>
    <property type="project" value="TreeGrafter"/>
</dbReference>
<reference evidence="2 3" key="1">
    <citation type="journal article" date="2015" name="Genome Biol. Evol.">
        <title>Phylogenomic analyses indicate that early fungi evolved digesting cell walls of algal ancestors of land plants.</title>
        <authorList>
            <person name="Chang Y."/>
            <person name="Wang S."/>
            <person name="Sekimoto S."/>
            <person name="Aerts A.L."/>
            <person name="Choi C."/>
            <person name="Clum A."/>
            <person name="LaButti K.M."/>
            <person name="Lindquist E.A."/>
            <person name="Yee Ngan C."/>
            <person name="Ohm R.A."/>
            <person name="Salamov A.A."/>
            <person name="Grigoriev I.V."/>
            <person name="Spatafora J.W."/>
            <person name="Berbee M.L."/>
        </authorList>
    </citation>
    <scope>NUCLEOTIDE SEQUENCE [LARGE SCALE GENOMIC DNA]</scope>
    <source>
        <strain evidence="2 3">NRRL 1564</strain>
    </source>
</reference>
<evidence type="ECO:0000259" key="1">
    <source>
        <dbReference type="Pfam" id="PF00339"/>
    </source>
</evidence>
<keyword evidence="3" id="KW-1185">Reference proteome</keyword>
<evidence type="ECO:0000313" key="3">
    <source>
        <dbReference type="Proteomes" id="UP000242474"/>
    </source>
</evidence>
<organism evidence="2 3">
    <name type="scientific">Coemansia reversa (strain ATCC 12441 / NRRL 1564)</name>
    <dbReference type="NCBI Taxonomy" id="763665"/>
    <lineage>
        <taxon>Eukaryota</taxon>
        <taxon>Fungi</taxon>
        <taxon>Fungi incertae sedis</taxon>
        <taxon>Zoopagomycota</taxon>
        <taxon>Kickxellomycotina</taxon>
        <taxon>Kickxellomycetes</taxon>
        <taxon>Kickxellales</taxon>
        <taxon>Kickxellaceae</taxon>
        <taxon>Coemansia</taxon>
    </lineage>
</organism>
<dbReference type="AlphaFoldDB" id="A0A2G5BE98"/>
<accession>A0A2G5BE98</accession>
<dbReference type="InterPro" id="IPR011021">
    <property type="entry name" value="Arrestin-like_N"/>
</dbReference>
<dbReference type="PANTHER" id="PTHR11188:SF17">
    <property type="entry name" value="FI21816P1"/>
    <property type="match status" value="1"/>
</dbReference>
<dbReference type="PANTHER" id="PTHR11188">
    <property type="entry name" value="ARRESTIN DOMAIN CONTAINING PROTEIN"/>
    <property type="match status" value="1"/>
</dbReference>
<sequence length="368" mass="41326">MFYVRALILPDSPGVILRGEQSEASSQPLSGRVVFHLGHSLKVSKVTIAFQSVGSSKQQIRLHSTSKRVLFEHNLFNASNYPKGYVRWYSRHTHNYPEEYEYPFSITIPGNIEESIHTDFGRICYELKVTIFTCGFGINTWTESLKVPVYRLSNYDLQHTISLNEPLCVQSNWLDIVRLQILGDTAAIADNSKLHARIVVQPLQKGLNLVDIGVSLSETVHSKSLVDRFGDPRKSSKIIYQRQQTTGDTATGGLPLLCEHYFDLVLHIPKAFTGVQYTMNTARLRVVHELVLTATVVDKHREPHHLRLSSFVCIVPSAVLINEISNLPAYCSTRLDRLLLSSNGRSTASSLPPPSYQQATCNFNTFVA</sequence>
<dbReference type="GO" id="GO:0030674">
    <property type="term" value="F:protein-macromolecule adaptor activity"/>
    <property type="evidence" value="ECO:0007669"/>
    <property type="project" value="TreeGrafter"/>
</dbReference>